<comment type="caution">
    <text evidence="2">The sequence shown here is derived from an EMBL/GenBank/DDBJ whole genome shotgun (WGS) entry which is preliminary data.</text>
</comment>
<accession>A0A1X1WLA1</accession>
<dbReference type="PANTHER" id="PTHR43194">
    <property type="entry name" value="HYDROLASE ALPHA/BETA FOLD FAMILY"/>
    <property type="match status" value="1"/>
</dbReference>
<sequence length="264" mass="27951">MASARSPLVLMHGVLMSGNAWQDVVPLLSDRHQVHPVTTAGHRGGPALQRSPATVEDLVDAVEHYLDEHGLERPHVVGLSLGGWMAIELARRGRAATVCALAPAGFWSPGDRAQAHVLNEIHKFVAMGRLARPTRPLVALAMKSAIVRRVGFRKAAQHGDRLSAAKSIEAVDDISACTLNVDDILGSDLYLAPLDPVPCPVTIAWSGSDAIIPVPMCDPIARERLPQASFTTLPGVGHVPMIDNPELVARTILAVTAAGSSGTL</sequence>
<proteinExistence type="predicted"/>
<evidence type="ECO:0000259" key="1">
    <source>
        <dbReference type="Pfam" id="PF12697"/>
    </source>
</evidence>
<dbReference type="InterPro" id="IPR050228">
    <property type="entry name" value="Carboxylesterase_BioH"/>
</dbReference>
<dbReference type="Pfam" id="PF12697">
    <property type="entry name" value="Abhydrolase_6"/>
    <property type="match status" value="1"/>
</dbReference>
<dbReference type="AlphaFoldDB" id="A0A1X1WLA1"/>
<name>A0A1X1WLA1_MYCIR</name>
<keyword evidence="2" id="KW-0378">Hydrolase</keyword>
<evidence type="ECO:0000313" key="3">
    <source>
        <dbReference type="Proteomes" id="UP000193622"/>
    </source>
</evidence>
<protein>
    <submittedName>
        <fullName evidence="2">Hydrolase</fullName>
    </submittedName>
</protein>
<gene>
    <name evidence="2" type="ORF">AWC12_17260</name>
</gene>
<feature type="domain" description="AB hydrolase-1" evidence="1">
    <location>
        <begin position="8"/>
        <end position="250"/>
    </location>
</feature>
<evidence type="ECO:0000313" key="2">
    <source>
        <dbReference type="EMBL" id="ORV87375.1"/>
    </source>
</evidence>
<dbReference type="EMBL" id="LQPC01000031">
    <property type="protein sequence ID" value="ORV87375.1"/>
    <property type="molecule type" value="Genomic_DNA"/>
</dbReference>
<dbReference type="Proteomes" id="UP000193622">
    <property type="component" value="Unassembled WGS sequence"/>
</dbReference>
<dbReference type="GO" id="GO:0016787">
    <property type="term" value="F:hydrolase activity"/>
    <property type="evidence" value="ECO:0007669"/>
    <property type="project" value="UniProtKB-KW"/>
</dbReference>
<dbReference type="InterPro" id="IPR029058">
    <property type="entry name" value="AB_hydrolase_fold"/>
</dbReference>
<dbReference type="PANTHER" id="PTHR43194:SF5">
    <property type="entry name" value="PIMELOYL-[ACYL-CARRIER PROTEIN] METHYL ESTER ESTERASE"/>
    <property type="match status" value="1"/>
</dbReference>
<dbReference type="SUPFAM" id="SSF53474">
    <property type="entry name" value="alpha/beta-Hydrolases"/>
    <property type="match status" value="1"/>
</dbReference>
<reference evidence="2 3" key="1">
    <citation type="submission" date="2016-01" db="EMBL/GenBank/DDBJ databases">
        <title>The new phylogeny of the genus Mycobacterium.</title>
        <authorList>
            <person name="Tarcisio F."/>
            <person name="Conor M."/>
            <person name="Antonella G."/>
            <person name="Elisabetta G."/>
            <person name="Giulia F.S."/>
            <person name="Sara T."/>
            <person name="Anna F."/>
            <person name="Clotilde B."/>
            <person name="Roberto B."/>
            <person name="Veronica D.S."/>
            <person name="Fabio R."/>
            <person name="Monica P."/>
            <person name="Olivier J."/>
            <person name="Enrico T."/>
            <person name="Nicola S."/>
        </authorList>
    </citation>
    <scope>NUCLEOTIDE SEQUENCE [LARGE SCALE GENOMIC DNA]</scope>
    <source>
        <strain evidence="2 3">DSM 45541</strain>
    </source>
</reference>
<organism evidence="2 3">
    <name type="scientific">Mycolicibacterium iranicum</name>
    <name type="common">Mycobacterium iranicum</name>
    <dbReference type="NCBI Taxonomy" id="912594"/>
    <lineage>
        <taxon>Bacteria</taxon>
        <taxon>Bacillati</taxon>
        <taxon>Actinomycetota</taxon>
        <taxon>Actinomycetes</taxon>
        <taxon>Mycobacteriales</taxon>
        <taxon>Mycobacteriaceae</taxon>
        <taxon>Mycolicibacterium</taxon>
    </lineage>
</organism>
<dbReference type="Gene3D" id="3.40.50.1820">
    <property type="entry name" value="alpha/beta hydrolase"/>
    <property type="match status" value="1"/>
</dbReference>
<dbReference type="InterPro" id="IPR000073">
    <property type="entry name" value="AB_hydrolase_1"/>
</dbReference>